<evidence type="ECO:0000256" key="6">
    <source>
        <dbReference type="ARBA" id="ARBA00023315"/>
    </source>
</evidence>
<dbReference type="EMBL" id="JAMFTS010000003">
    <property type="protein sequence ID" value="KAJ4777685.1"/>
    <property type="molecule type" value="Genomic_DNA"/>
</dbReference>
<evidence type="ECO:0000256" key="2">
    <source>
        <dbReference type="ARBA" id="ARBA00004966"/>
    </source>
</evidence>
<dbReference type="PANTHER" id="PTHR11877:SF14">
    <property type="entry name" value="CHALCONE SYNTHASE"/>
    <property type="match status" value="1"/>
</dbReference>
<keyword evidence="4" id="KW-0808">Transferase</keyword>
<organism evidence="8 9">
    <name type="scientific">Rhynchospora pubera</name>
    <dbReference type="NCBI Taxonomy" id="906938"/>
    <lineage>
        <taxon>Eukaryota</taxon>
        <taxon>Viridiplantae</taxon>
        <taxon>Streptophyta</taxon>
        <taxon>Embryophyta</taxon>
        <taxon>Tracheophyta</taxon>
        <taxon>Spermatophyta</taxon>
        <taxon>Magnoliopsida</taxon>
        <taxon>Liliopsida</taxon>
        <taxon>Poales</taxon>
        <taxon>Cyperaceae</taxon>
        <taxon>Cyperoideae</taxon>
        <taxon>Rhynchosporeae</taxon>
        <taxon>Rhynchospora</taxon>
    </lineage>
</organism>
<evidence type="ECO:0000256" key="5">
    <source>
        <dbReference type="ARBA" id="ARBA00023241"/>
    </source>
</evidence>
<dbReference type="GO" id="GO:0030639">
    <property type="term" value="P:polyketide biosynthetic process"/>
    <property type="evidence" value="ECO:0007669"/>
    <property type="project" value="TreeGrafter"/>
</dbReference>
<comment type="pathway">
    <text evidence="2">Secondary metabolite biosynthesis; flavonoid biosynthesis.</text>
</comment>
<dbReference type="EC" id="2.3.1.74" evidence="3"/>
<keyword evidence="9" id="KW-1185">Reference proteome</keyword>
<dbReference type="InterPro" id="IPR001099">
    <property type="entry name" value="Chalcone/stilbene_synt_N"/>
</dbReference>
<name>A0AAV8EBS3_9POAL</name>
<keyword evidence="6" id="KW-0012">Acyltransferase</keyword>
<gene>
    <name evidence="8" type="ORF">LUZ62_061942</name>
</gene>
<keyword evidence="5" id="KW-0284">Flavonoid biosynthesis</keyword>
<dbReference type="GO" id="GO:0016210">
    <property type="term" value="F:naringenin-chalcone synthase activity"/>
    <property type="evidence" value="ECO:0007669"/>
    <property type="project" value="UniProtKB-EC"/>
</dbReference>
<dbReference type="Gene3D" id="3.40.47.10">
    <property type="match status" value="1"/>
</dbReference>
<comment type="function">
    <text evidence="1">The primary product of this enzyme is 4,2',4',6'-tetrahydroxychalcone (also termed naringenin-chalcone or chalcone) which can under specific conditions spontaneously isomerize into naringenin.</text>
</comment>
<dbReference type="GO" id="GO:0009813">
    <property type="term" value="P:flavonoid biosynthetic process"/>
    <property type="evidence" value="ECO:0007669"/>
    <property type="project" value="UniProtKB-KW"/>
</dbReference>
<protein>
    <recommendedName>
        <fullName evidence="3">chalcone synthase</fullName>
        <ecNumber evidence="3">2.3.1.74</ecNumber>
    </recommendedName>
</protein>
<evidence type="ECO:0000259" key="7">
    <source>
        <dbReference type="Pfam" id="PF00195"/>
    </source>
</evidence>
<reference evidence="8" key="1">
    <citation type="submission" date="2022-08" db="EMBL/GenBank/DDBJ databases">
        <authorList>
            <person name="Marques A."/>
        </authorList>
    </citation>
    <scope>NUCLEOTIDE SEQUENCE</scope>
    <source>
        <strain evidence="8">RhyPub2mFocal</strain>
        <tissue evidence="8">Leaves</tissue>
    </source>
</reference>
<sequence>MMYQQGCFAGGTVLCMAKDLAENNSRARVLVICSKIAVLSLHGPSESHIDSMIGQALLGDGAAALIVGADPDLAIERPWFQLVSTSQTILPECLTQREQ</sequence>
<accession>A0AAV8EBS3</accession>
<dbReference type="PANTHER" id="PTHR11877">
    <property type="entry name" value="HYDROXYMETHYLGLUTARYL-COA SYNTHASE"/>
    <property type="match status" value="1"/>
</dbReference>
<dbReference type="AlphaFoldDB" id="A0AAV8EBS3"/>
<evidence type="ECO:0000256" key="3">
    <source>
        <dbReference type="ARBA" id="ARBA00012975"/>
    </source>
</evidence>
<dbReference type="Proteomes" id="UP001140206">
    <property type="component" value="Chromosome 3"/>
</dbReference>
<proteinExistence type="predicted"/>
<dbReference type="InterPro" id="IPR011141">
    <property type="entry name" value="Polyketide_synthase_type-III"/>
</dbReference>
<evidence type="ECO:0000313" key="8">
    <source>
        <dbReference type="EMBL" id="KAJ4777685.1"/>
    </source>
</evidence>
<evidence type="ECO:0000256" key="1">
    <source>
        <dbReference type="ARBA" id="ARBA00002969"/>
    </source>
</evidence>
<dbReference type="Pfam" id="PF00195">
    <property type="entry name" value="Chal_sti_synt_N"/>
    <property type="match status" value="1"/>
</dbReference>
<evidence type="ECO:0000256" key="4">
    <source>
        <dbReference type="ARBA" id="ARBA00022679"/>
    </source>
</evidence>
<dbReference type="InterPro" id="IPR016039">
    <property type="entry name" value="Thiolase-like"/>
</dbReference>
<comment type="caution">
    <text evidence="8">The sequence shown here is derived from an EMBL/GenBank/DDBJ whole genome shotgun (WGS) entry which is preliminary data.</text>
</comment>
<dbReference type="SUPFAM" id="SSF53901">
    <property type="entry name" value="Thiolase-like"/>
    <property type="match status" value="1"/>
</dbReference>
<feature type="domain" description="Chalcone/stilbene synthase N-terminal" evidence="7">
    <location>
        <begin position="1"/>
        <end position="71"/>
    </location>
</feature>
<evidence type="ECO:0000313" key="9">
    <source>
        <dbReference type="Proteomes" id="UP001140206"/>
    </source>
</evidence>